<dbReference type="GO" id="GO:0033615">
    <property type="term" value="P:mitochondrial proton-transporting ATP synthase complex assembly"/>
    <property type="evidence" value="ECO:0007669"/>
    <property type="project" value="TreeGrafter"/>
</dbReference>
<feature type="region of interest" description="Disordered" evidence="1">
    <location>
        <begin position="25"/>
        <end position="53"/>
    </location>
</feature>
<keyword evidence="3" id="KW-1185">Reference proteome</keyword>
<sequence>MNAPRIALRASERLTISSRSTLTAHVRENSSSTLQKPAAVSSDEGLPPSLDRPLGFPMPMQPLPPLPTLLQRTKTLLTTPGQHKKILAEEGGSYWRDFHAMRQAGGKQWTAPRLLFRQDKALYFPNVKGNLLSSGKEVELRVLLEEAQTAGSKAFLVRCFSATSGEEQVRGLGEALGVATIDLNMQTNAQQARYLIMDGGYASQLRYIGAVNAYVGYTYLLDLDGKIRWASSGALTETEQASLAKVASKLV</sequence>
<dbReference type="EMBL" id="MCFI01000016">
    <property type="protein sequence ID" value="ORY78948.1"/>
    <property type="molecule type" value="Genomic_DNA"/>
</dbReference>
<evidence type="ECO:0000256" key="1">
    <source>
        <dbReference type="SAM" id="MobiDB-lite"/>
    </source>
</evidence>
<reference evidence="2 3" key="1">
    <citation type="submission" date="2016-07" db="EMBL/GenBank/DDBJ databases">
        <title>Pervasive Adenine N6-methylation of Active Genes in Fungi.</title>
        <authorList>
            <consortium name="DOE Joint Genome Institute"/>
            <person name="Mondo S.J."/>
            <person name="Dannebaum R.O."/>
            <person name="Kuo R.C."/>
            <person name="Labutti K."/>
            <person name="Haridas S."/>
            <person name="Kuo A."/>
            <person name="Salamov A."/>
            <person name="Ahrendt S.R."/>
            <person name="Lipzen A."/>
            <person name="Sullivan W."/>
            <person name="Andreopoulos W.B."/>
            <person name="Clum A."/>
            <person name="Lindquist E."/>
            <person name="Daum C."/>
            <person name="Ramamoorthy G.K."/>
            <person name="Gryganskyi A."/>
            <person name="Culley D."/>
            <person name="Magnuson J.K."/>
            <person name="James T.Y."/>
            <person name="O'Malley M.A."/>
            <person name="Stajich J.E."/>
            <person name="Spatafora J.W."/>
            <person name="Visel A."/>
            <person name="Grigoriev I.V."/>
        </authorList>
    </citation>
    <scope>NUCLEOTIDE SEQUENCE [LARGE SCALE GENOMIC DNA]</scope>
    <source>
        <strain evidence="2 3">12-1054</strain>
    </source>
</reference>
<name>A0A1Y2F4U7_PROLT</name>
<evidence type="ECO:0000313" key="3">
    <source>
        <dbReference type="Proteomes" id="UP000193685"/>
    </source>
</evidence>
<dbReference type="STRING" id="56484.A0A1Y2F4U7"/>
<organism evidence="2 3">
    <name type="scientific">Protomyces lactucae-debilis</name>
    <dbReference type="NCBI Taxonomy" id="2754530"/>
    <lineage>
        <taxon>Eukaryota</taxon>
        <taxon>Fungi</taxon>
        <taxon>Dikarya</taxon>
        <taxon>Ascomycota</taxon>
        <taxon>Taphrinomycotina</taxon>
        <taxon>Taphrinomycetes</taxon>
        <taxon>Taphrinales</taxon>
        <taxon>Protomycetaceae</taxon>
        <taxon>Protomyces</taxon>
    </lineage>
</organism>
<dbReference type="GO" id="GO:0005743">
    <property type="term" value="C:mitochondrial inner membrane"/>
    <property type="evidence" value="ECO:0007669"/>
    <property type="project" value="TreeGrafter"/>
</dbReference>
<dbReference type="RefSeq" id="XP_040723580.1">
    <property type="nucleotide sequence ID" value="XM_040872563.1"/>
</dbReference>
<dbReference type="PANTHER" id="PTHR28106">
    <property type="entry name" value="MITOCHONDRIAL ATPASE COMPLEX SUBUNIT ATP10"/>
    <property type="match status" value="1"/>
</dbReference>
<comment type="caution">
    <text evidence="2">The sequence shown here is derived from an EMBL/GenBank/DDBJ whole genome shotgun (WGS) entry which is preliminary data.</text>
</comment>
<dbReference type="GeneID" id="63789162"/>
<dbReference type="Pfam" id="PF05176">
    <property type="entry name" value="ATP-synt_10"/>
    <property type="match status" value="2"/>
</dbReference>
<dbReference type="Proteomes" id="UP000193685">
    <property type="component" value="Unassembled WGS sequence"/>
</dbReference>
<dbReference type="InterPro" id="IPR007849">
    <property type="entry name" value="ATP10"/>
</dbReference>
<protein>
    <submittedName>
        <fullName evidence="2">ATP10 protein-domain-containing protein</fullName>
    </submittedName>
</protein>
<accession>A0A1Y2F4U7</accession>
<dbReference type="AlphaFoldDB" id="A0A1Y2F4U7"/>
<dbReference type="PANTHER" id="PTHR28106:SF1">
    <property type="entry name" value="MITOCHONDRIAL ATPASE COMPLEX SUBUNIT ATP10"/>
    <property type="match status" value="1"/>
</dbReference>
<proteinExistence type="predicted"/>
<dbReference type="OrthoDB" id="17089at2759"/>
<feature type="compositionally biased region" description="Polar residues" evidence="1">
    <location>
        <begin position="25"/>
        <end position="35"/>
    </location>
</feature>
<gene>
    <name evidence="2" type="ORF">BCR37DRAFT_99088</name>
</gene>
<evidence type="ECO:0000313" key="2">
    <source>
        <dbReference type="EMBL" id="ORY78948.1"/>
    </source>
</evidence>